<feature type="region of interest" description="Disordered" evidence="1">
    <location>
        <begin position="34"/>
        <end position="102"/>
    </location>
</feature>
<protein>
    <submittedName>
        <fullName evidence="4">DUF4232 domain-containing protein</fullName>
    </submittedName>
</protein>
<name>A0AAU8K075_9ACTN</name>
<gene>
    <name evidence="4" type="ORF">ABWK59_18290</name>
</gene>
<evidence type="ECO:0000313" key="4">
    <source>
        <dbReference type="EMBL" id="XCM80724.1"/>
    </source>
</evidence>
<keyword evidence="2" id="KW-0732">Signal</keyword>
<evidence type="ECO:0000259" key="3">
    <source>
        <dbReference type="Pfam" id="PF14016"/>
    </source>
</evidence>
<feature type="compositionally biased region" description="Low complexity" evidence="1">
    <location>
        <begin position="34"/>
        <end position="85"/>
    </location>
</feature>
<dbReference type="AlphaFoldDB" id="A0AAU8K075"/>
<dbReference type="EMBL" id="CP159872">
    <property type="protein sequence ID" value="XCM80724.1"/>
    <property type="molecule type" value="Genomic_DNA"/>
</dbReference>
<organism evidence="4">
    <name type="scientific">Kitasatospora camelliae</name>
    <dbReference type="NCBI Taxonomy" id="3156397"/>
    <lineage>
        <taxon>Bacteria</taxon>
        <taxon>Bacillati</taxon>
        <taxon>Actinomycetota</taxon>
        <taxon>Actinomycetes</taxon>
        <taxon>Kitasatosporales</taxon>
        <taxon>Streptomycetaceae</taxon>
        <taxon>Kitasatospora</taxon>
    </lineage>
</organism>
<dbReference type="PROSITE" id="PS51257">
    <property type="entry name" value="PROKAR_LIPOPROTEIN"/>
    <property type="match status" value="1"/>
</dbReference>
<dbReference type="Pfam" id="PF14016">
    <property type="entry name" value="DUF4232"/>
    <property type="match status" value="1"/>
</dbReference>
<dbReference type="InterPro" id="IPR025326">
    <property type="entry name" value="DUF4232"/>
</dbReference>
<sequence>MFAARTSRTRLITAAATAALALCTLTACDDGAATAAGPASPSGAAPTGAVAGSPAAAPASNAPTAHAAPTAAAKTAAPTRTPAAPDKQVPCEGSNTKTTAAPLNRPVNHMLLTVTNTGTGSCNLYGYPAVRFGEAQAVPPVIEDSHPQAVVTLRPGESGYASVNLAAADGSAAHGHTVTSLTVYFHGPSGNQSVGTGARPALPATGVHVDDSLKVTYWQRSLDEATSW</sequence>
<proteinExistence type="predicted"/>
<reference evidence="4" key="1">
    <citation type="submission" date="2024-06" db="EMBL/GenBank/DDBJ databases">
        <title>The genome sequences of Kitasatospora sp. strain HUAS MG31.</title>
        <authorList>
            <person name="Mo P."/>
        </authorList>
    </citation>
    <scope>NUCLEOTIDE SEQUENCE</scope>
    <source>
        <strain evidence="4">HUAS MG31</strain>
    </source>
</reference>
<accession>A0AAU8K075</accession>
<evidence type="ECO:0000256" key="1">
    <source>
        <dbReference type="SAM" id="MobiDB-lite"/>
    </source>
</evidence>
<evidence type="ECO:0000256" key="2">
    <source>
        <dbReference type="SAM" id="SignalP"/>
    </source>
</evidence>
<feature type="signal peptide" evidence="2">
    <location>
        <begin position="1"/>
        <end position="29"/>
    </location>
</feature>
<feature type="chain" id="PRO_5043806733" evidence="2">
    <location>
        <begin position="30"/>
        <end position="228"/>
    </location>
</feature>
<dbReference type="KEGG" id="kcm:ABWK59_18290"/>
<feature type="domain" description="DUF4232" evidence="3">
    <location>
        <begin position="91"/>
        <end position="219"/>
    </location>
</feature>
<dbReference type="RefSeq" id="WP_354641659.1">
    <property type="nucleotide sequence ID" value="NZ_CP159872.1"/>
</dbReference>